<feature type="compositionally biased region" description="Pro residues" evidence="1">
    <location>
        <begin position="156"/>
        <end position="169"/>
    </location>
</feature>
<evidence type="ECO:0000313" key="3">
    <source>
        <dbReference type="EMBL" id="MTH58282.1"/>
    </source>
</evidence>
<gene>
    <name evidence="3" type="ORF">GL300_03555</name>
</gene>
<dbReference type="EMBL" id="WMIG01000001">
    <property type="protein sequence ID" value="MTH58282.1"/>
    <property type="molecule type" value="Genomic_DNA"/>
</dbReference>
<dbReference type="AlphaFoldDB" id="A0A844HKQ1"/>
<dbReference type="Proteomes" id="UP000449846">
    <property type="component" value="Unassembled WGS sequence"/>
</dbReference>
<proteinExistence type="predicted"/>
<feature type="region of interest" description="Disordered" evidence="1">
    <location>
        <begin position="31"/>
        <end position="233"/>
    </location>
</feature>
<organism evidence="3 4">
    <name type="scientific">Paracoccus litorisediminis</name>
    <dbReference type="NCBI Taxonomy" id="2006130"/>
    <lineage>
        <taxon>Bacteria</taxon>
        <taxon>Pseudomonadati</taxon>
        <taxon>Pseudomonadota</taxon>
        <taxon>Alphaproteobacteria</taxon>
        <taxon>Rhodobacterales</taxon>
        <taxon>Paracoccaceae</taxon>
        <taxon>Paracoccus</taxon>
    </lineage>
</organism>
<sequence length="233" mass="23036">MAKGFAAGLFHGALTCAAALAALSLILPQPARRDQTSTPEAITPAPPPAPVVKVDPPAIPDSSPPPAAPPPAAPVPAPSQSPVVEDMTPPEGSEFARGTDIAPVSPAPMAAVAPRSVEAPVAPAPQAESLPAPADPALPPEARGEVPEVSGMSAPAPDPIALPDTPPDSPAAMQSASRAAPQGLAAPADEPVFALPSEPQPDPQPASAPAPEQGLNLSTPPDFGALRLNGTNE</sequence>
<accession>A0A844HKQ1</accession>
<feature type="compositionally biased region" description="Pro residues" evidence="1">
    <location>
        <begin position="57"/>
        <end position="79"/>
    </location>
</feature>
<dbReference type="RefSeq" id="WP_155038169.1">
    <property type="nucleotide sequence ID" value="NZ_JBHGCD010000001.1"/>
</dbReference>
<comment type="caution">
    <text evidence="3">The sequence shown here is derived from an EMBL/GenBank/DDBJ whole genome shotgun (WGS) entry which is preliminary data.</text>
</comment>
<feature type="chain" id="PRO_5032341022" evidence="2">
    <location>
        <begin position="22"/>
        <end position="233"/>
    </location>
</feature>
<keyword evidence="4" id="KW-1185">Reference proteome</keyword>
<evidence type="ECO:0000256" key="1">
    <source>
        <dbReference type="SAM" id="MobiDB-lite"/>
    </source>
</evidence>
<feature type="compositionally biased region" description="Low complexity" evidence="1">
    <location>
        <begin position="102"/>
        <end position="132"/>
    </location>
</feature>
<evidence type="ECO:0000313" key="4">
    <source>
        <dbReference type="Proteomes" id="UP000449846"/>
    </source>
</evidence>
<evidence type="ECO:0000256" key="2">
    <source>
        <dbReference type="SAM" id="SignalP"/>
    </source>
</evidence>
<feature type="compositionally biased region" description="Pro residues" evidence="1">
    <location>
        <begin position="198"/>
        <end position="208"/>
    </location>
</feature>
<feature type="signal peptide" evidence="2">
    <location>
        <begin position="1"/>
        <end position="21"/>
    </location>
</feature>
<name>A0A844HKQ1_9RHOB</name>
<reference evidence="3 4" key="1">
    <citation type="submission" date="2019-11" db="EMBL/GenBank/DDBJ databases">
        <authorList>
            <person name="Dong K."/>
        </authorList>
    </citation>
    <scope>NUCLEOTIDE SEQUENCE [LARGE SCALE GENOMIC DNA]</scope>
    <source>
        <strain evidence="3 4">NBRC 112902</strain>
    </source>
</reference>
<keyword evidence="2" id="KW-0732">Signal</keyword>
<protein>
    <submittedName>
        <fullName evidence="3">Uncharacterized protein</fullName>
    </submittedName>
</protein>